<keyword evidence="23" id="KW-0675">Receptor</keyword>
<keyword evidence="11 28" id="KW-0812">Transmembrane</keyword>
<dbReference type="PROSITE" id="PS51450">
    <property type="entry name" value="LRR"/>
    <property type="match status" value="3"/>
</dbReference>
<dbReference type="GO" id="GO:0009742">
    <property type="term" value="P:brassinosteroid mediated signaling pathway"/>
    <property type="evidence" value="ECO:0007669"/>
    <property type="project" value="UniProtKB-KW"/>
</dbReference>
<evidence type="ECO:0000256" key="10">
    <source>
        <dbReference type="ARBA" id="ARBA00022679"/>
    </source>
</evidence>
<evidence type="ECO:0000256" key="6">
    <source>
        <dbReference type="ARBA" id="ARBA00022527"/>
    </source>
</evidence>
<dbReference type="SMART" id="SM00369">
    <property type="entry name" value="LRR_TYP"/>
    <property type="match status" value="17"/>
</dbReference>
<dbReference type="EnsemblPlants" id="OBART01G21840.1">
    <property type="protein sequence ID" value="OBART01G21840.1"/>
    <property type="gene ID" value="OBART01G21840"/>
</dbReference>
<name>A0A0D3EQY0_9ORYZ</name>
<organism evidence="31">
    <name type="scientific">Oryza barthii</name>
    <dbReference type="NCBI Taxonomy" id="65489"/>
    <lineage>
        <taxon>Eukaryota</taxon>
        <taxon>Viridiplantae</taxon>
        <taxon>Streptophyta</taxon>
        <taxon>Embryophyta</taxon>
        <taxon>Tracheophyta</taxon>
        <taxon>Spermatophyta</taxon>
        <taxon>Magnoliopsida</taxon>
        <taxon>Liliopsida</taxon>
        <taxon>Poales</taxon>
        <taxon>Poaceae</taxon>
        <taxon>BOP clade</taxon>
        <taxon>Oryzoideae</taxon>
        <taxon>Oryzeae</taxon>
        <taxon>Oryzinae</taxon>
        <taxon>Oryza</taxon>
    </lineage>
</organism>
<dbReference type="PROSITE" id="PS00086">
    <property type="entry name" value="CYTOCHROME_P450"/>
    <property type="match status" value="2"/>
</dbReference>
<feature type="domain" description="Disease resistance R13L4/SHOC-2-like LRR" evidence="30">
    <location>
        <begin position="989"/>
        <end position="1181"/>
    </location>
</feature>
<dbReference type="PRINTS" id="PR00385">
    <property type="entry name" value="P450"/>
</dbReference>
<evidence type="ECO:0000256" key="15">
    <source>
        <dbReference type="ARBA" id="ARBA00022741"/>
    </source>
</evidence>
<evidence type="ECO:0000256" key="14">
    <source>
        <dbReference type="ARBA" id="ARBA00022737"/>
    </source>
</evidence>
<keyword evidence="12 27" id="KW-0479">Metal-binding</keyword>
<keyword evidence="24" id="KW-0325">Glycoprotein</keyword>
<dbReference type="GO" id="GO:0010268">
    <property type="term" value="P:brassinosteroid homeostasis"/>
    <property type="evidence" value="ECO:0007669"/>
    <property type="project" value="UniProtKB-ARBA"/>
</dbReference>
<dbReference type="InterPro" id="IPR013210">
    <property type="entry name" value="LRR_N_plant-typ"/>
</dbReference>
<dbReference type="GO" id="GO:0005506">
    <property type="term" value="F:iron ion binding"/>
    <property type="evidence" value="ECO:0007669"/>
    <property type="project" value="InterPro"/>
</dbReference>
<keyword evidence="9" id="KW-1070">Brassinosteroid signaling pathway</keyword>
<evidence type="ECO:0000256" key="8">
    <source>
        <dbReference type="ARBA" id="ARBA00022617"/>
    </source>
</evidence>
<dbReference type="InterPro" id="IPR001128">
    <property type="entry name" value="Cyt_P450"/>
</dbReference>
<dbReference type="InterPro" id="IPR002401">
    <property type="entry name" value="Cyt_P450_E_grp-I"/>
</dbReference>
<comment type="catalytic activity">
    <reaction evidence="26">
        <text>L-seryl-[protein] + ATP = O-phospho-L-seryl-[protein] + ADP + H(+)</text>
        <dbReference type="Rhea" id="RHEA:17989"/>
        <dbReference type="Rhea" id="RHEA-COMP:9863"/>
        <dbReference type="Rhea" id="RHEA-COMP:11604"/>
        <dbReference type="ChEBI" id="CHEBI:15378"/>
        <dbReference type="ChEBI" id="CHEBI:29999"/>
        <dbReference type="ChEBI" id="CHEBI:30616"/>
        <dbReference type="ChEBI" id="CHEBI:83421"/>
        <dbReference type="ChEBI" id="CHEBI:456216"/>
        <dbReference type="EC" id="2.7.11.1"/>
    </reaction>
</comment>
<evidence type="ECO:0000256" key="9">
    <source>
        <dbReference type="ARBA" id="ARBA00022626"/>
    </source>
</evidence>
<dbReference type="Pfam" id="PF23598">
    <property type="entry name" value="LRR_14"/>
    <property type="match status" value="1"/>
</dbReference>
<dbReference type="STRING" id="65489.A0A0D3EQY0"/>
<protein>
    <recommendedName>
        <fullName evidence="4">non-specific serine/threonine protein kinase</fullName>
        <ecNumber evidence="4">2.7.11.1</ecNumber>
    </recommendedName>
</protein>
<dbReference type="FunFam" id="3.80.10.10:FF:000041">
    <property type="entry name" value="LRR receptor-like serine/threonine-protein kinase ERECTA"/>
    <property type="match status" value="1"/>
</dbReference>
<dbReference type="eggNOG" id="KOG0157">
    <property type="taxonomic scope" value="Eukaryota"/>
</dbReference>
<dbReference type="Pfam" id="PF13516">
    <property type="entry name" value="LRR_6"/>
    <property type="match status" value="2"/>
</dbReference>
<evidence type="ECO:0000256" key="21">
    <source>
        <dbReference type="ARBA" id="ARBA00023033"/>
    </source>
</evidence>
<keyword evidence="10" id="KW-0808">Transferase</keyword>
<comment type="similarity">
    <text evidence="3">Belongs to the cytochrome P450 family.</text>
</comment>
<feature type="transmembrane region" description="Helical" evidence="28">
    <location>
        <begin position="2594"/>
        <end position="2617"/>
    </location>
</feature>
<evidence type="ECO:0000313" key="32">
    <source>
        <dbReference type="Proteomes" id="UP000026960"/>
    </source>
</evidence>
<dbReference type="GO" id="GO:0005886">
    <property type="term" value="C:plasma membrane"/>
    <property type="evidence" value="ECO:0007669"/>
    <property type="project" value="UniProtKB-SubCell"/>
</dbReference>
<evidence type="ECO:0000256" key="28">
    <source>
        <dbReference type="SAM" id="Phobius"/>
    </source>
</evidence>
<dbReference type="InterPro" id="IPR032675">
    <property type="entry name" value="LRR_dom_sf"/>
</dbReference>
<dbReference type="GO" id="GO:0004674">
    <property type="term" value="F:protein serine/threonine kinase activity"/>
    <property type="evidence" value="ECO:0007669"/>
    <property type="project" value="UniProtKB-KW"/>
</dbReference>
<dbReference type="FunFam" id="3.80.10.10:FF:000111">
    <property type="entry name" value="LRR receptor-like serine/threonine-protein kinase ERECTA"/>
    <property type="match status" value="1"/>
</dbReference>
<comment type="cofactor">
    <cofactor evidence="27">
        <name>heme</name>
        <dbReference type="ChEBI" id="CHEBI:30413"/>
    </cofactor>
</comment>
<sequence>MLPVFSACCEELISRWMGAIGSDGSYEVDCWPELKSLTGDVISRTAFGSSYLEGRRIFELQGELFERVMKSVEKIFIPGYMYLPTENNRKMHQINKEIESILRSMIGKRMQAMKEGESTKDDLLGILLESNMRHTEENSQSSQGLTIKDIMEECKLFYFAGADTTSVLLTWTILLLSMHPEWQDRARKEILGLFGKNKPEYDGLSHLKIVTMILYEVLRLYPPFIELKRRTYKEMKIGGVTYPAGVIINLPVLFIHHDLEIWGSDVHEFKPERFSEGISKASKDPGAFLPFGWGPRICIGQNFALLEAKMALCLILQRLEFELAPTPGSSYRFLTGDLAEESRRRKEAWARPLPLRCHDIAPRIKPFLHSTVVREQHGKRRQPCITWFGPTPEVNITDPELAKVVLSNKFGHLERVRFKEVSKLLSQGLSYHEGEKWVKHRRIINPAFQLEKLKLMLPAFSACCEELISRWIGSIGSDGSYEVDCWSEMKSLTGDVISRTAFGSSYLEGRRVFELQAEQFERAMKCMQKISIPGYMSLPIENNRKMHQINKEIESILRGIIGKRMQAMKEGESTKDDLLGILLESNTKHMEENGQSSQGLTIKDIVEECKLFYFAGAETTSVLLTWTMLLLSMHPEWQDRAREEILGLFRKNKLDYEGLSRLKIVTMIFYEVLRLYPPFIEIGRKTYKEMEIGGVTYPAGVSIKIPVLFIHHDTDSWGSDVHEFKPERFSEGISKASKDPGAFLPFGWGPRICIGQNFALLEAKMALCLILQRLEFELTPSYTHAPHTMVTLHPMHECSNGTSAYNPNEMVIITRCITTERSALLAFRAGLSDPANLLPSWEGDDCCRWKGVGCSNRTGRVIKLDLRGSDCYNSTIKQVLGRNISDSLLDLHHLQYLDLSCNWFSGQQVPEFFGSLQNLRYLDLSESSFSGRIPPQLGNLSNLRYFSIGSSLDDIYSTDISWLSRLSSLEYLDMSWVNLSTIVHWVPTVNMLRSLKFLSLSCCELRTSPDSLLHSNLTSLETLDISGNRFNKHVAHNWFWDVTSLKHLDISYCQLHGRFPDELGNMTSMITLRMSGNNDILGMIPSNLNNLCNLEELSLFEININGSIAEFFERLPDCSRSKLRTLSLPMSNLTGSLPAKLEPFRNLTWLDLGGNNLTGPVPIWIGELTKLTYLDLSSNNLDGIMNEDHLSGLVSLEKLFLTGNSLAIVVNSTWVPSFSLTEVELRSCILGPKFPMWLRWQTRIFNLDISNTSISDKVPDWFWKMSSSVYSLNIRNNQISGFLPSTMEFMAAEAMDFSYNQFSGPIPKLPVNLTNLDLSRNRLSGPLPADFGAPSLEILFLFDNYISGTIPSLCNFQSLWVVDISGNKLTGSIPDCSFNTLTKNTSLNIVNLSLGNNKLSGKFPSFLQNCQKLVFLDLANNQLSGPLPVWIGEKLPSLAFLRLRSNMFYGYIPVELTKLFNLQYLDLAYNNISGSLPVSFVNFKGMAVTRDYDHNDKIPDPFVSGMSFGDNEMMDFTDNFNVVTKGQEQLYTGEIKYMVNLDLSCNNIIGQIPEEIGTLVALKNLNLSWNAFSGNIPDKIGALLQVESLDLSHNELSGKIPSGNQLQTLDDQPSIYIGNPGLCGPPLSKSCSPTELVPSAQKDHEDESEKVFFFLAMGIGYVMGIWTILCIFLFQRKWRAICFSFYDNMYDRVTMILYEIRGVTYPAGVSIKLPVLFIHHDPDIWGSDVHEFKPERCITTERSALLAFRAGLSDPANLLSSWEGDDCCRWKGQQNGRIVKLDLQGSDCYDSTIKQVLGGNISDSLLDLHHLQYLDLSCNWFSGLQVPYFLSSLHNLRIPPQFGNLSNLRYFSIDSVLDDTYSTDISWLSRLSSLEYLDMSWVNLSTNVHWVPTVNMLRSLKFLHLSYCELRTSPDSLLHSNLTSLETLEIWGNPFNKHVSPNWFWDVTSLKHLDVSSCQFHGRFPDQLGSMTSIVHLDLSGNNLVGMIPSNLNNLCNLEELSLLEININGSIAEFFERLPDCSRSKLRTLFLPMSNLTGSLPAKLEPFSNLTWLDLSRNKLTGPVPLWIGELTKLTNLDLSYNNLEGIMNEDHLSGLDSLEGLFLTGNSIAIVVNSTWVPPFSLTTVELSSCVLGPKFPMWLRWQTRIFNLDISSTSISDKVPDWFWKMSSSVVSLNIKNNQISGFLPPTMEFMAATSMDLSSNQFSGLIPKLPINLTDLDLSRNRLSGPLPADFGAPGLYVPFLFDNYISGTIPSLCEFQFLRLVDISENKLTVSIQDCSFNTSTRNTSLNIVNLSLGNNKLSGKFPSFLQNCQHLTFLDLASNQLSGPLPVWIGEKLPSLAFLRLRSNMFYGHIPIELTKLVNMQYLDLAYVRLRIILQVESTGASPYNNISGSLPEFFVNFKGMVITMGIDGGIYGQFSSISYGDDEIMAGFNDSFKVVTKGQEQLYTREIVHMVNLDLSCNNIIGKIPEEIGTLVALKNLNLSWSAFSGNIPDKIGALLQVESRDLSHNELSGEIPNSLSALVFLSHLNLSYNNLSGKIPSGNQLQTLDDQPSIYIGNPGLCDPPLSKGCSQTELVPFVQKDYEDESEKVFFFLAMGIGYVMGIWIVLCVFLFQRKWRAICFSFYDSTYDRVYVQVAVTWASFKFYKEKWAETN</sequence>
<feature type="transmembrane region" description="Helical" evidence="28">
    <location>
        <begin position="1651"/>
        <end position="1674"/>
    </location>
</feature>
<dbReference type="SMART" id="SM00365">
    <property type="entry name" value="LRR_SD22"/>
    <property type="match status" value="7"/>
</dbReference>
<evidence type="ECO:0000256" key="13">
    <source>
        <dbReference type="ARBA" id="ARBA00022729"/>
    </source>
</evidence>
<dbReference type="InterPro" id="IPR017972">
    <property type="entry name" value="Cyt_P450_CS"/>
</dbReference>
<proteinExistence type="inferred from homology"/>
<dbReference type="Proteomes" id="UP000026960">
    <property type="component" value="Chromosome 1"/>
</dbReference>
<evidence type="ECO:0000256" key="18">
    <source>
        <dbReference type="ARBA" id="ARBA00022989"/>
    </source>
</evidence>
<dbReference type="PANTHER" id="PTHR48063">
    <property type="entry name" value="LRR RECEPTOR-LIKE KINASE"/>
    <property type="match status" value="1"/>
</dbReference>
<dbReference type="GO" id="GO:0005524">
    <property type="term" value="F:ATP binding"/>
    <property type="evidence" value="ECO:0007669"/>
    <property type="project" value="UniProtKB-KW"/>
</dbReference>
<dbReference type="GO" id="GO:0016131">
    <property type="term" value="P:brassinosteroid metabolic process"/>
    <property type="evidence" value="ECO:0007669"/>
    <property type="project" value="UniProtKB-ARBA"/>
</dbReference>
<keyword evidence="18 28" id="KW-1133">Transmembrane helix</keyword>
<dbReference type="InterPro" id="IPR001611">
    <property type="entry name" value="Leu-rich_rpt"/>
</dbReference>
<dbReference type="PANTHER" id="PTHR48063:SF72">
    <property type="entry name" value="HCRVF1 PROTEIN-LIKE"/>
    <property type="match status" value="1"/>
</dbReference>
<dbReference type="GO" id="GO:0020037">
    <property type="term" value="F:heme binding"/>
    <property type="evidence" value="ECO:0007669"/>
    <property type="project" value="InterPro"/>
</dbReference>
<dbReference type="Pfam" id="PF13855">
    <property type="entry name" value="LRR_8"/>
    <property type="match status" value="1"/>
</dbReference>
<dbReference type="InterPro" id="IPR046956">
    <property type="entry name" value="RLP23-like"/>
</dbReference>
<dbReference type="PaxDb" id="65489-OBART01G21840.1"/>
<evidence type="ECO:0000256" key="22">
    <source>
        <dbReference type="ARBA" id="ARBA00023136"/>
    </source>
</evidence>
<dbReference type="SUPFAM" id="SSF52058">
    <property type="entry name" value="L domain-like"/>
    <property type="match status" value="2"/>
</dbReference>
<dbReference type="InterPro" id="IPR036396">
    <property type="entry name" value="Cyt_P450_sf"/>
</dbReference>
<dbReference type="Gramene" id="OBART01G21840.1">
    <property type="protein sequence ID" value="OBART01G21840.1"/>
    <property type="gene ID" value="OBART01G21840"/>
</dbReference>
<dbReference type="Pfam" id="PF08263">
    <property type="entry name" value="LRRNT_2"/>
    <property type="match status" value="2"/>
</dbReference>
<dbReference type="FunFam" id="3.80.10.10:FF:000095">
    <property type="entry name" value="LRR receptor-like serine/threonine-protein kinase GSO1"/>
    <property type="match status" value="1"/>
</dbReference>
<dbReference type="SUPFAM" id="SSF48264">
    <property type="entry name" value="Cytochrome P450"/>
    <property type="match status" value="3"/>
</dbReference>
<dbReference type="SUPFAM" id="SSF52047">
    <property type="entry name" value="RNI-like"/>
    <property type="match status" value="2"/>
</dbReference>
<keyword evidence="19" id="KW-0560">Oxidoreductase</keyword>
<evidence type="ECO:0000256" key="1">
    <source>
        <dbReference type="ARBA" id="ARBA00004251"/>
    </source>
</evidence>
<evidence type="ECO:0000256" key="19">
    <source>
        <dbReference type="ARBA" id="ARBA00023002"/>
    </source>
</evidence>
<comment type="catalytic activity">
    <reaction evidence="25">
        <text>L-threonyl-[protein] + ATP = O-phospho-L-threonyl-[protein] + ADP + H(+)</text>
        <dbReference type="Rhea" id="RHEA:46608"/>
        <dbReference type="Rhea" id="RHEA-COMP:11060"/>
        <dbReference type="Rhea" id="RHEA-COMP:11605"/>
        <dbReference type="ChEBI" id="CHEBI:15378"/>
        <dbReference type="ChEBI" id="CHEBI:30013"/>
        <dbReference type="ChEBI" id="CHEBI:30616"/>
        <dbReference type="ChEBI" id="CHEBI:61977"/>
        <dbReference type="ChEBI" id="CHEBI:456216"/>
        <dbReference type="EC" id="2.7.11.1"/>
    </reaction>
</comment>
<keyword evidence="15" id="KW-0547">Nucleotide-binding</keyword>
<evidence type="ECO:0000256" key="11">
    <source>
        <dbReference type="ARBA" id="ARBA00022692"/>
    </source>
</evidence>
<comment type="subcellular location">
    <subcellularLocation>
        <location evidence="1">Cell membrane</location>
        <topology evidence="1">Single-pass type I membrane protein</topology>
    </subcellularLocation>
</comment>
<feature type="domain" description="Leucine-rich repeat-containing N-terminal plant-type" evidence="29">
    <location>
        <begin position="1740"/>
        <end position="1772"/>
    </location>
</feature>
<keyword evidence="7" id="KW-0433">Leucine-rich repeat</keyword>
<keyword evidence="21" id="KW-0503">Monooxygenase</keyword>
<evidence type="ECO:0000256" key="20">
    <source>
        <dbReference type="ARBA" id="ARBA00023004"/>
    </source>
</evidence>
<evidence type="ECO:0000256" key="7">
    <source>
        <dbReference type="ARBA" id="ARBA00022614"/>
    </source>
</evidence>
<reference evidence="31" key="2">
    <citation type="submission" date="2015-03" db="UniProtKB">
        <authorList>
            <consortium name="EnsemblPlants"/>
        </authorList>
    </citation>
    <scope>IDENTIFICATION</scope>
</reference>
<evidence type="ECO:0000256" key="23">
    <source>
        <dbReference type="ARBA" id="ARBA00023170"/>
    </source>
</evidence>
<keyword evidence="22 28" id="KW-0472">Membrane</keyword>
<keyword evidence="5" id="KW-1003">Cell membrane</keyword>
<evidence type="ECO:0000259" key="29">
    <source>
        <dbReference type="Pfam" id="PF08263"/>
    </source>
</evidence>
<dbReference type="eggNOG" id="KOG0619">
    <property type="taxonomic scope" value="Eukaryota"/>
</dbReference>
<accession>A0A0D3EQY0</accession>
<evidence type="ECO:0000313" key="31">
    <source>
        <dbReference type="EnsemblPlants" id="OBART01G21840.1"/>
    </source>
</evidence>
<evidence type="ECO:0000256" key="17">
    <source>
        <dbReference type="ARBA" id="ARBA00022840"/>
    </source>
</evidence>
<keyword evidence="32" id="KW-1185">Reference proteome</keyword>
<evidence type="ECO:0000256" key="5">
    <source>
        <dbReference type="ARBA" id="ARBA00022475"/>
    </source>
</evidence>
<keyword evidence="16" id="KW-0418">Kinase</keyword>
<dbReference type="InterPro" id="IPR055414">
    <property type="entry name" value="LRR_R13L4/SHOC2-like"/>
</dbReference>
<dbReference type="FunFam" id="3.80.10.10:FF:000649">
    <property type="entry name" value="Leucine Rich Repeat family protein"/>
    <property type="match status" value="2"/>
</dbReference>
<evidence type="ECO:0000259" key="30">
    <source>
        <dbReference type="Pfam" id="PF23598"/>
    </source>
</evidence>
<feature type="binding site" description="axial binding residue" evidence="27">
    <location>
        <position position="753"/>
    </location>
    <ligand>
        <name>heme</name>
        <dbReference type="ChEBI" id="CHEBI:30413"/>
    </ligand>
    <ligandPart>
        <name>Fe</name>
        <dbReference type="ChEBI" id="CHEBI:18248"/>
    </ligandPart>
</feature>
<dbReference type="Pfam" id="PF00560">
    <property type="entry name" value="LRR_1"/>
    <property type="match status" value="12"/>
</dbReference>
<evidence type="ECO:0000256" key="12">
    <source>
        <dbReference type="ARBA" id="ARBA00022723"/>
    </source>
</evidence>
<evidence type="ECO:0000256" key="24">
    <source>
        <dbReference type="ARBA" id="ARBA00023180"/>
    </source>
</evidence>
<keyword evidence="13" id="KW-0732">Signal</keyword>
<dbReference type="FunFam" id="3.80.10.10:FF:001347">
    <property type="entry name" value="LRR receptor-like serine/threonine-protein kinase GSO2"/>
    <property type="match status" value="2"/>
</dbReference>
<evidence type="ECO:0000256" key="26">
    <source>
        <dbReference type="ARBA" id="ARBA00048679"/>
    </source>
</evidence>
<dbReference type="GO" id="GO:0016705">
    <property type="term" value="F:oxidoreductase activity, acting on paired donors, with incorporation or reduction of molecular oxygen"/>
    <property type="evidence" value="ECO:0007669"/>
    <property type="project" value="InterPro"/>
</dbReference>
<reference evidence="31" key="1">
    <citation type="journal article" date="2009" name="Rice">
        <title>De Novo Next Generation Sequencing of Plant Genomes.</title>
        <authorList>
            <person name="Rounsley S."/>
            <person name="Marri P.R."/>
            <person name="Yu Y."/>
            <person name="He R."/>
            <person name="Sisneros N."/>
            <person name="Goicoechea J.L."/>
            <person name="Lee S.J."/>
            <person name="Angelova A."/>
            <person name="Kudrna D."/>
            <person name="Luo M."/>
            <person name="Affourtit J."/>
            <person name="Desany B."/>
            <person name="Knight J."/>
            <person name="Niazi F."/>
            <person name="Egholm M."/>
            <person name="Wing R.A."/>
        </authorList>
    </citation>
    <scope>NUCLEOTIDE SEQUENCE [LARGE SCALE GENOMIC DNA]</scope>
    <source>
        <strain evidence="31">cv. IRGC 105608</strain>
    </source>
</reference>
<keyword evidence="14" id="KW-0677">Repeat</keyword>
<evidence type="ECO:0000256" key="27">
    <source>
        <dbReference type="PIRSR" id="PIRSR602401-1"/>
    </source>
</evidence>
<keyword evidence="8 27" id="KW-0349">Heme</keyword>
<dbReference type="HOGENOM" id="CLU_227558_0_0_1"/>
<keyword evidence="20 27" id="KW-0408">Iron</keyword>
<evidence type="ECO:0000256" key="3">
    <source>
        <dbReference type="ARBA" id="ARBA00010617"/>
    </source>
</evidence>
<dbReference type="Gene3D" id="3.80.10.10">
    <property type="entry name" value="Ribonuclease Inhibitor"/>
    <property type="match status" value="7"/>
</dbReference>
<evidence type="ECO:0000256" key="4">
    <source>
        <dbReference type="ARBA" id="ARBA00012513"/>
    </source>
</evidence>
<keyword evidence="6" id="KW-0723">Serine/threonine-protein kinase</keyword>
<feature type="domain" description="Leucine-rich repeat-containing N-terminal plant-type" evidence="29">
    <location>
        <begin position="819"/>
        <end position="855"/>
    </location>
</feature>
<dbReference type="EC" id="2.7.11.1" evidence="4"/>
<dbReference type="GO" id="GO:0004497">
    <property type="term" value="F:monooxygenase activity"/>
    <property type="evidence" value="ECO:0007669"/>
    <property type="project" value="UniProtKB-KW"/>
</dbReference>
<dbReference type="FunFam" id="1.10.630.10:FF:000029">
    <property type="entry name" value="Cytochrome P450 734A1"/>
    <property type="match status" value="1"/>
</dbReference>
<dbReference type="Gene3D" id="1.10.630.10">
    <property type="entry name" value="Cytochrome P450"/>
    <property type="match status" value="2"/>
</dbReference>
<evidence type="ECO:0000256" key="16">
    <source>
        <dbReference type="ARBA" id="ARBA00022777"/>
    </source>
</evidence>
<evidence type="ECO:0000256" key="2">
    <source>
        <dbReference type="ARBA" id="ARBA00009592"/>
    </source>
</evidence>
<dbReference type="Pfam" id="PF00067">
    <property type="entry name" value="p450"/>
    <property type="match status" value="2"/>
</dbReference>
<keyword evidence="17" id="KW-0067">ATP-binding</keyword>
<comment type="similarity">
    <text evidence="2">Belongs to the RLP family.</text>
</comment>
<dbReference type="InterPro" id="IPR003591">
    <property type="entry name" value="Leu-rich_rpt_typical-subtyp"/>
</dbReference>
<dbReference type="PRINTS" id="PR00463">
    <property type="entry name" value="EP450I"/>
</dbReference>
<evidence type="ECO:0000256" key="25">
    <source>
        <dbReference type="ARBA" id="ARBA00047899"/>
    </source>
</evidence>